<keyword evidence="1" id="KW-0150">Chloroplast</keyword>
<evidence type="ECO:0000313" key="2">
    <source>
        <dbReference type="Proteomes" id="UP000078284"/>
    </source>
</evidence>
<keyword evidence="1" id="KW-0934">Plastid</keyword>
<protein>
    <submittedName>
        <fullName evidence="1">Uncharacterized protein</fullName>
    </submittedName>
</protein>
<sequence length="105" mass="12403">MDRESEKDPYYDDLKAAKRAIEQMEMIAMMEGIPKFCPCGGSIVDTRKDEKRYYQCEKFKDDRNDLMHISKLWDKAMEEEELKAHRAEIVNLSNVVFRSPIVPKK</sequence>
<comment type="caution">
    <text evidence="1">The sequence shown here is derived from an EMBL/GenBank/DDBJ whole genome shotgun (WGS) entry which is preliminary data.</text>
</comment>
<accession>A0A178U804</accession>
<name>A0A178U804_ARATH</name>
<gene>
    <name evidence="1" type="ORF">AXX17_ATUG02080</name>
</gene>
<dbReference type="Proteomes" id="UP000078284">
    <property type="component" value="Unassembled WGS sequence"/>
</dbReference>
<dbReference type="EMBL" id="LUHQ01000015">
    <property type="protein sequence ID" value="OAO89307.1"/>
    <property type="molecule type" value="Genomic_DNA"/>
</dbReference>
<dbReference type="AlphaFoldDB" id="A0A178U804"/>
<proteinExistence type="predicted"/>
<reference evidence="2" key="1">
    <citation type="journal article" date="2016" name="Proc. Natl. Acad. Sci. U.S.A.">
        <title>Chromosome-level assembly of Arabidopsis thaliana Ler reveals the extent of translocation and inversion polymorphisms.</title>
        <authorList>
            <person name="Zapata L."/>
            <person name="Ding J."/>
            <person name="Willing E.M."/>
            <person name="Hartwig B."/>
            <person name="Bezdan D."/>
            <person name="Jiao W.B."/>
            <person name="Patel V."/>
            <person name="Velikkakam James G."/>
            <person name="Koornneef M."/>
            <person name="Ossowski S."/>
            <person name="Schneeberger K."/>
        </authorList>
    </citation>
    <scope>NUCLEOTIDE SEQUENCE [LARGE SCALE GENOMIC DNA]</scope>
    <source>
        <strain evidence="2">cv. Landsberg erecta</strain>
    </source>
</reference>
<geneLocation type="chloroplast" evidence="1"/>
<evidence type="ECO:0000313" key="1">
    <source>
        <dbReference type="EMBL" id="OAO89307.1"/>
    </source>
</evidence>
<organism evidence="1 2">
    <name type="scientific">Arabidopsis thaliana</name>
    <name type="common">Mouse-ear cress</name>
    <dbReference type="NCBI Taxonomy" id="3702"/>
    <lineage>
        <taxon>Eukaryota</taxon>
        <taxon>Viridiplantae</taxon>
        <taxon>Streptophyta</taxon>
        <taxon>Embryophyta</taxon>
        <taxon>Tracheophyta</taxon>
        <taxon>Spermatophyta</taxon>
        <taxon>Magnoliopsida</taxon>
        <taxon>eudicotyledons</taxon>
        <taxon>Gunneridae</taxon>
        <taxon>Pentapetalae</taxon>
        <taxon>rosids</taxon>
        <taxon>malvids</taxon>
        <taxon>Brassicales</taxon>
        <taxon>Brassicaceae</taxon>
        <taxon>Camelineae</taxon>
        <taxon>Arabidopsis</taxon>
    </lineage>
</organism>